<gene>
    <name evidence="1" type="ORF">DCHRY22_LOCUS7208</name>
</gene>
<name>A0A8J2QUG1_9NEOP</name>
<keyword evidence="2" id="KW-1185">Reference proteome</keyword>
<protein>
    <submittedName>
        <fullName evidence="1">(African queen) hypothetical protein</fullName>
    </submittedName>
</protein>
<dbReference type="EMBL" id="CAKASE010000057">
    <property type="protein sequence ID" value="CAG9566593.1"/>
    <property type="molecule type" value="Genomic_DNA"/>
</dbReference>
<dbReference type="AlphaFoldDB" id="A0A8J2QUG1"/>
<reference evidence="1" key="1">
    <citation type="submission" date="2021-09" db="EMBL/GenBank/DDBJ databases">
        <authorList>
            <person name="Martin H S."/>
        </authorList>
    </citation>
    <scope>NUCLEOTIDE SEQUENCE</scope>
</reference>
<sequence>MFICRLYNKELAVILKHGSAFEIHVKFVAKQQIETFECEFCHPIFKSSSRAVGRARSFHGLEAAGVGGERVEGRGGRVLRGEGRGGL</sequence>
<comment type="caution">
    <text evidence="1">The sequence shown here is derived from an EMBL/GenBank/DDBJ whole genome shotgun (WGS) entry which is preliminary data.</text>
</comment>
<dbReference type="Proteomes" id="UP000789524">
    <property type="component" value="Unassembled WGS sequence"/>
</dbReference>
<evidence type="ECO:0000313" key="2">
    <source>
        <dbReference type="Proteomes" id="UP000789524"/>
    </source>
</evidence>
<organism evidence="1 2">
    <name type="scientific">Danaus chrysippus</name>
    <name type="common">African queen</name>
    <dbReference type="NCBI Taxonomy" id="151541"/>
    <lineage>
        <taxon>Eukaryota</taxon>
        <taxon>Metazoa</taxon>
        <taxon>Ecdysozoa</taxon>
        <taxon>Arthropoda</taxon>
        <taxon>Hexapoda</taxon>
        <taxon>Insecta</taxon>
        <taxon>Pterygota</taxon>
        <taxon>Neoptera</taxon>
        <taxon>Endopterygota</taxon>
        <taxon>Lepidoptera</taxon>
        <taxon>Glossata</taxon>
        <taxon>Ditrysia</taxon>
        <taxon>Papilionoidea</taxon>
        <taxon>Nymphalidae</taxon>
        <taxon>Danainae</taxon>
        <taxon>Danaini</taxon>
        <taxon>Danaina</taxon>
        <taxon>Danaus</taxon>
        <taxon>Anosia</taxon>
    </lineage>
</organism>
<evidence type="ECO:0000313" key="1">
    <source>
        <dbReference type="EMBL" id="CAG9566593.1"/>
    </source>
</evidence>
<accession>A0A8J2QUG1</accession>
<proteinExistence type="predicted"/>